<feature type="domain" description="6-phosphogluconate dehydrogenase NADP-binding" evidence="3">
    <location>
        <begin position="36"/>
        <end position="191"/>
    </location>
</feature>
<evidence type="ECO:0000313" key="5">
    <source>
        <dbReference type="EMBL" id="MFM0517384.1"/>
    </source>
</evidence>
<dbReference type="SUPFAM" id="SSF48179">
    <property type="entry name" value="6-phosphogluconate dehydrogenase C-terminal domain-like"/>
    <property type="match status" value="1"/>
</dbReference>
<dbReference type="Pfam" id="PF14833">
    <property type="entry name" value="NAD_binding_11"/>
    <property type="match status" value="1"/>
</dbReference>
<evidence type="ECO:0000259" key="4">
    <source>
        <dbReference type="Pfam" id="PF14833"/>
    </source>
</evidence>
<dbReference type="PIRSF" id="PIRSF000103">
    <property type="entry name" value="HIBADH"/>
    <property type="match status" value="1"/>
</dbReference>
<dbReference type="InterPro" id="IPR029154">
    <property type="entry name" value="HIBADH-like_NADP-bd"/>
</dbReference>
<feature type="domain" description="3-hydroxyisobutyrate dehydrogenase-like NAD-binding" evidence="4">
    <location>
        <begin position="197"/>
        <end position="316"/>
    </location>
</feature>
<dbReference type="PANTHER" id="PTHR22981:SF7">
    <property type="entry name" value="3-HYDROXYISOBUTYRATE DEHYDROGENASE, MITOCHONDRIAL"/>
    <property type="match status" value="1"/>
</dbReference>
<sequence>MRGPDEAELHAGRPLPDRTDHLKSRRLNIVSDITHIGFLGLGNMGAAIALRLIHPGSTLHVFDPNPEAVRPLVEAGAIAHPSPRSVADAATIVLACLPNSDVCESVLFGQDGVVAGKAVRTYIEMSTLGPTVVSSNAKRLAASNIATTDAPVSGGPAAARAGTLSIMLSGNDDVVATAMPWLTLIAKKICRLGEQPGQAQAMKLVNNIMLAANMAVASEALTIGAKAGLDADAMIEVIRSSTGHSAAADILARFAICGAFDFGAHMSIVAKDVELAIAEANALDVPVPVLNEARSLWHGAIEEGRGSDDFTSILKIVEARGGVTVRGVPRR</sequence>
<evidence type="ECO:0000259" key="3">
    <source>
        <dbReference type="Pfam" id="PF03446"/>
    </source>
</evidence>
<dbReference type="PANTHER" id="PTHR22981">
    <property type="entry name" value="3-HYDROXYISOBUTYRATE DEHYDROGENASE-RELATED"/>
    <property type="match status" value="1"/>
</dbReference>
<comment type="caution">
    <text evidence="5">The sequence shown here is derived from an EMBL/GenBank/DDBJ whole genome shotgun (WGS) entry which is preliminary data.</text>
</comment>
<dbReference type="InterPro" id="IPR015815">
    <property type="entry name" value="HIBADH-related"/>
</dbReference>
<evidence type="ECO:0000313" key="6">
    <source>
        <dbReference type="Proteomes" id="UP001629462"/>
    </source>
</evidence>
<dbReference type="EMBL" id="JAQQDB010000006">
    <property type="protein sequence ID" value="MFM0517384.1"/>
    <property type="molecule type" value="Genomic_DNA"/>
</dbReference>
<dbReference type="InterPro" id="IPR006115">
    <property type="entry name" value="6PGDH_NADP-bd"/>
</dbReference>
<dbReference type="InterPro" id="IPR008927">
    <property type="entry name" value="6-PGluconate_DH-like_C_sf"/>
</dbReference>
<dbReference type="Proteomes" id="UP001629462">
    <property type="component" value="Unassembled WGS sequence"/>
</dbReference>
<evidence type="ECO:0000256" key="1">
    <source>
        <dbReference type="ARBA" id="ARBA00023002"/>
    </source>
</evidence>
<protein>
    <submittedName>
        <fullName evidence="5">NAD(P)-dependent oxidoreductase</fullName>
    </submittedName>
</protein>
<dbReference type="SUPFAM" id="SSF51735">
    <property type="entry name" value="NAD(P)-binding Rossmann-fold domains"/>
    <property type="match status" value="1"/>
</dbReference>
<reference evidence="5 6" key="1">
    <citation type="journal article" date="2024" name="Chem. Sci.">
        <title>Discovery of megapolipeptins by genome mining of a Burkholderiales bacteria collection.</title>
        <authorList>
            <person name="Paulo B.S."/>
            <person name="Recchia M.J.J."/>
            <person name="Lee S."/>
            <person name="Fergusson C.H."/>
            <person name="Romanowski S.B."/>
            <person name="Hernandez A."/>
            <person name="Krull N."/>
            <person name="Liu D.Y."/>
            <person name="Cavanagh H."/>
            <person name="Bos A."/>
            <person name="Gray C.A."/>
            <person name="Murphy B.T."/>
            <person name="Linington R.G."/>
            <person name="Eustaquio A.S."/>
        </authorList>
    </citation>
    <scope>NUCLEOTIDE SEQUENCE [LARGE SCALE GENOMIC DNA]</scope>
    <source>
        <strain evidence="5 6">RL17-374-BIF-D</strain>
    </source>
</reference>
<gene>
    <name evidence="5" type="ORF">PQR08_08135</name>
</gene>
<keyword evidence="2" id="KW-0520">NAD</keyword>
<dbReference type="Gene3D" id="3.40.50.720">
    <property type="entry name" value="NAD(P)-binding Rossmann-like Domain"/>
    <property type="match status" value="1"/>
</dbReference>
<evidence type="ECO:0000256" key="2">
    <source>
        <dbReference type="ARBA" id="ARBA00023027"/>
    </source>
</evidence>
<dbReference type="Pfam" id="PF03446">
    <property type="entry name" value="NAD_binding_2"/>
    <property type="match status" value="1"/>
</dbReference>
<keyword evidence="6" id="KW-1185">Reference proteome</keyword>
<organism evidence="5 6">
    <name type="scientific">Caballeronia jiangsuensis</name>
    <dbReference type="NCBI Taxonomy" id="1458357"/>
    <lineage>
        <taxon>Bacteria</taxon>
        <taxon>Pseudomonadati</taxon>
        <taxon>Pseudomonadota</taxon>
        <taxon>Betaproteobacteria</taxon>
        <taxon>Burkholderiales</taxon>
        <taxon>Burkholderiaceae</taxon>
        <taxon>Caballeronia</taxon>
    </lineage>
</organism>
<keyword evidence="1" id="KW-0560">Oxidoreductase</keyword>
<dbReference type="InterPro" id="IPR036291">
    <property type="entry name" value="NAD(P)-bd_dom_sf"/>
</dbReference>
<dbReference type="Gene3D" id="1.10.1040.10">
    <property type="entry name" value="N-(1-d-carboxylethyl)-l-norvaline Dehydrogenase, domain 2"/>
    <property type="match status" value="1"/>
</dbReference>
<accession>A0ABW9CGJ8</accession>
<dbReference type="RefSeq" id="WP_408161247.1">
    <property type="nucleotide sequence ID" value="NZ_JAQQDB010000006.1"/>
</dbReference>
<name>A0ABW9CGJ8_9BURK</name>
<proteinExistence type="predicted"/>
<dbReference type="InterPro" id="IPR013328">
    <property type="entry name" value="6PGD_dom2"/>
</dbReference>